<sequence>MMKLVSTTKYTAPTGHDGLQMTDCWLDEAMFLHPSGVVCGWGGYPGLALTAFADPGLCSLIPPGCLLENLNGVPVLSPAVANRRIATPGIKPK</sequence>
<evidence type="ECO:0000313" key="2">
    <source>
        <dbReference type="Proteomes" id="UP000184510"/>
    </source>
</evidence>
<name>A0A1M6CFI5_9BACT</name>
<gene>
    <name evidence="1" type="ORF">SAMN02745181_0463</name>
</gene>
<keyword evidence="2" id="KW-1185">Reference proteome</keyword>
<protein>
    <submittedName>
        <fullName evidence="1">Uncharacterized protein</fullName>
    </submittedName>
</protein>
<proteinExistence type="predicted"/>
<dbReference type="Proteomes" id="UP000184510">
    <property type="component" value="Unassembled WGS sequence"/>
</dbReference>
<reference evidence="1 2" key="1">
    <citation type="submission" date="2016-11" db="EMBL/GenBank/DDBJ databases">
        <authorList>
            <person name="Jaros S."/>
            <person name="Januszkiewicz K."/>
            <person name="Wedrychowicz H."/>
        </authorList>
    </citation>
    <scope>NUCLEOTIDE SEQUENCE [LARGE SCALE GENOMIC DNA]</scope>
    <source>
        <strain evidence="1 2">DSM 18772</strain>
    </source>
</reference>
<evidence type="ECO:0000313" key="1">
    <source>
        <dbReference type="EMBL" id="SHI59601.1"/>
    </source>
</evidence>
<dbReference type="AlphaFoldDB" id="A0A1M6CFI5"/>
<accession>A0A1M6CFI5</accession>
<dbReference type="EMBL" id="FQYR01000002">
    <property type="protein sequence ID" value="SHI59601.1"/>
    <property type="molecule type" value="Genomic_DNA"/>
</dbReference>
<dbReference type="STRING" id="1123071.SAMN02745181_0463"/>
<dbReference type="InParanoid" id="A0A1M6CFI5"/>
<organism evidence="1 2">
    <name type="scientific">Rubritalea squalenifaciens DSM 18772</name>
    <dbReference type="NCBI Taxonomy" id="1123071"/>
    <lineage>
        <taxon>Bacteria</taxon>
        <taxon>Pseudomonadati</taxon>
        <taxon>Verrucomicrobiota</taxon>
        <taxon>Verrucomicrobiia</taxon>
        <taxon>Verrucomicrobiales</taxon>
        <taxon>Rubritaleaceae</taxon>
        <taxon>Rubritalea</taxon>
    </lineage>
</organism>